<dbReference type="InterPro" id="IPR003615">
    <property type="entry name" value="HNH_nuc"/>
</dbReference>
<dbReference type="SMART" id="SM00507">
    <property type="entry name" value="HNHc"/>
    <property type="match status" value="1"/>
</dbReference>
<dbReference type="CDD" id="cd00085">
    <property type="entry name" value="HNHc"/>
    <property type="match status" value="1"/>
</dbReference>
<sequence length="199" mass="22835">MSCDPVAACREAERSPPPSLAALVLNADFRPLSYFPLSLWPWQDAVKAVFLGRVSVVSEYDRVIHSPRQEIRLPSVIALKDYVPVARRPAFTRYNVFLRDQFRCQYCGARFSSHDLTFDHVIPRSRGGLTGWSNVVAACAPCNMRKANRTPEEAAMPLIRAPLVPSSWQLQEYGRIFPPNHLHESWRDYLYWDSELDRT</sequence>
<dbReference type="EMBL" id="JACIIX010000007">
    <property type="protein sequence ID" value="MBB6210774.1"/>
    <property type="molecule type" value="Genomic_DNA"/>
</dbReference>
<dbReference type="PANTHER" id="PTHR33877:SF2">
    <property type="entry name" value="OS07G0170200 PROTEIN"/>
    <property type="match status" value="1"/>
</dbReference>
<protein>
    <submittedName>
        <fullName evidence="2">5-methylcytosine-specific restriction endonuclease McrA</fullName>
    </submittedName>
</protein>
<evidence type="ECO:0000313" key="2">
    <source>
        <dbReference type="EMBL" id="MBB6210774.1"/>
    </source>
</evidence>
<dbReference type="GO" id="GO:0004519">
    <property type="term" value="F:endonuclease activity"/>
    <property type="evidence" value="ECO:0007669"/>
    <property type="project" value="UniProtKB-KW"/>
</dbReference>
<reference evidence="2 3" key="1">
    <citation type="submission" date="2020-08" db="EMBL/GenBank/DDBJ databases">
        <title>Genomic Encyclopedia of Type Strains, Phase IV (KMG-IV): sequencing the most valuable type-strain genomes for metagenomic binning, comparative biology and taxonomic classification.</title>
        <authorList>
            <person name="Goeker M."/>
        </authorList>
    </citation>
    <scope>NUCLEOTIDE SEQUENCE [LARGE SCALE GENOMIC DNA]</scope>
    <source>
        <strain evidence="2 3">DSM 11590</strain>
    </source>
</reference>
<keyword evidence="2" id="KW-0540">Nuclease</keyword>
<dbReference type="AlphaFoldDB" id="A0A7W9ZIJ2"/>
<feature type="domain" description="HNH nuclease" evidence="1">
    <location>
        <begin position="93"/>
        <end position="144"/>
    </location>
</feature>
<dbReference type="Pfam" id="PF14279">
    <property type="entry name" value="HNH_5"/>
    <property type="match status" value="1"/>
</dbReference>
<proteinExistence type="predicted"/>
<keyword evidence="2" id="KW-0378">Hydrolase</keyword>
<evidence type="ECO:0000259" key="1">
    <source>
        <dbReference type="SMART" id="SM00507"/>
    </source>
</evidence>
<name>A0A7W9ZIJ2_NOVIT</name>
<dbReference type="RefSeq" id="WP_260402434.1">
    <property type="nucleotide sequence ID" value="NZ_JACIIX010000007.1"/>
</dbReference>
<dbReference type="Gene3D" id="1.10.30.50">
    <property type="match status" value="1"/>
</dbReference>
<keyword evidence="2" id="KW-0255">Endonuclease</keyword>
<evidence type="ECO:0000313" key="3">
    <source>
        <dbReference type="Proteomes" id="UP000544872"/>
    </source>
</evidence>
<dbReference type="PANTHER" id="PTHR33877">
    <property type="entry name" value="SLL1193 PROTEIN"/>
    <property type="match status" value="1"/>
</dbReference>
<keyword evidence="3" id="KW-1185">Reference proteome</keyword>
<dbReference type="InterPro" id="IPR029471">
    <property type="entry name" value="HNH_5"/>
</dbReference>
<dbReference type="InterPro" id="IPR052892">
    <property type="entry name" value="NA-targeting_endonuclease"/>
</dbReference>
<dbReference type="Proteomes" id="UP000544872">
    <property type="component" value="Unassembled WGS sequence"/>
</dbReference>
<gene>
    <name evidence="2" type="ORF">FHS48_002199</name>
</gene>
<comment type="caution">
    <text evidence="2">The sequence shown here is derived from an EMBL/GenBank/DDBJ whole genome shotgun (WGS) entry which is preliminary data.</text>
</comment>
<organism evidence="2 3">
    <name type="scientific">Novispirillum itersonii</name>
    <name type="common">Aquaspirillum itersonii</name>
    <dbReference type="NCBI Taxonomy" id="189"/>
    <lineage>
        <taxon>Bacteria</taxon>
        <taxon>Pseudomonadati</taxon>
        <taxon>Pseudomonadota</taxon>
        <taxon>Alphaproteobacteria</taxon>
        <taxon>Rhodospirillales</taxon>
        <taxon>Novispirillaceae</taxon>
        <taxon>Novispirillum</taxon>
    </lineage>
</organism>
<accession>A0A7W9ZIJ2</accession>